<evidence type="ECO:0000256" key="2">
    <source>
        <dbReference type="ARBA" id="ARBA00022898"/>
    </source>
</evidence>
<dbReference type="InterPro" id="IPR015421">
    <property type="entry name" value="PyrdxlP-dep_Trfase_major"/>
</dbReference>
<organism evidence="4 5">
    <name type="scientific">Crenobacter oryzisoli</name>
    <dbReference type="NCBI Taxonomy" id="3056844"/>
    <lineage>
        <taxon>Bacteria</taxon>
        <taxon>Pseudomonadati</taxon>
        <taxon>Pseudomonadota</taxon>
        <taxon>Betaproteobacteria</taxon>
        <taxon>Neisseriales</taxon>
        <taxon>Neisseriaceae</taxon>
        <taxon>Crenobacter</taxon>
    </lineage>
</organism>
<dbReference type="Pfam" id="PF00202">
    <property type="entry name" value="Aminotran_3"/>
    <property type="match status" value="1"/>
</dbReference>
<dbReference type="EMBL" id="JAUEDK010000003">
    <property type="protein sequence ID" value="MDN0073808.1"/>
    <property type="molecule type" value="Genomic_DNA"/>
</dbReference>
<dbReference type="Gene3D" id="3.40.640.10">
    <property type="entry name" value="Type I PLP-dependent aspartate aminotransferase-like (Major domain)"/>
    <property type="match status" value="1"/>
</dbReference>
<accession>A0ABT7XJC2</accession>
<name>A0ABT7XJC2_9NEIS</name>
<reference evidence="4" key="1">
    <citation type="submission" date="2023-06" db="EMBL/GenBank/DDBJ databases">
        <authorList>
            <person name="Zhang S."/>
        </authorList>
    </citation>
    <scope>NUCLEOTIDE SEQUENCE</scope>
    <source>
        <strain evidence="4">SG2303</strain>
    </source>
</reference>
<evidence type="ECO:0000256" key="3">
    <source>
        <dbReference type="RuleBase" id="RU003560"/>
    </source>
</evidence>
<keyword evidence="4" id="KW-0808">Transferase</keyword>
<dbReference type="RefSeq" id="WP_289828349.1">
    <property type="nucleotide sequence ID" value="NZ_JAUEDK010000003.1"/>
</dbReference>
<dbReference type="GO" id="GO:0008483">
    <property type="term" value="F:transaminase activity"/>
    <property type="evidence" value="ECO:0007669"/>
    <property type="project" value="UniProtKB-KW"/>
</dbReference>
<sequence length="452" mass="48758">MSEHRIDRERLAALARREAERFTTTHPKSAELASQARPHLLSGVPMHWMSDWGTPFSLFVSSAAGNRLVDVDGHEYLDFCLGDTGAMFGHSPAPVAAAIAQHATGGYTTMLPSPDAARVGALLAERFGLPVWQVCTSATDANRFVIRWARALTDRDKILVFDGCYHGTADDTLVRLHGGDTVPRPGLVGQVNDLAAHTVVAEFNDLAGVEALLARGDVAAVLTEPALTNIGMVLPEPGFIEGLRALTERYDTLLILDETHTISAGWGGWSGELRVVPDLLTLGKPVAGGLPAAVFGMSRAVAERAEAFLAQKEAGHSGMGTTLSANLFTLAAMRANLESVMTPNAYATMQDTAAYLAERLTALFDQHRLPWCVTQIGARCEFQFCAERPRTGREAEAAMDHELEAALHLYLLNRGVLITPFHNMTLCAPDTRRSDVDRLVDALGEALVELAD</sequence>
<dbReference type="Gene3D" id="3.90.1150.10">
    <property type="entry name" value="Aspartate Aminotransferase, domain 1"/>
    <property type="match status" value="1"/>
</dbReference>
<dbReference type="PANTHER" id="PTHR43713:SF3">
    <property type="entry name" value="GLUTAMATE-1-SEMIALDEHYDE 2,1-AMINOMUTASE 1, CHLOROPLASTIC-RELATED"/>
    <property type="match status" value="1"/>
</dbReference>
<evidence type="ECO:0000313" key="4">
    <source>
        <dbReference type="EMBL" id="MDN0073808.1"/>
    </source>
</evidence>
<comment type="caution">
    <text evidence="4">The sequence shown here is derived from an EMBL/GenBank/DDBJ whole genome shotgun (WGS) entry which is preliminary data.</text>
</comment>
<comment type="cofactor">
    <cofactor evidence="1">
        <name>pyridoxal 5'-phosphate</name>
        <dbReference type="ChEBI" id="CHEBI:597326"/>
    </cofactor>
</comment>
<dbReference type="PANTHER" id="PTHR43713">
    <property type="entry name" value="GLUTAMATE-1-SEMIALDEHYDE 2,1-AMINOMUTASE"/>
    <property type="match status" value="1"/>
</dbReference>
<dbReference type="InterPro" id="IPR005814">
    <property type="entry name" value="Aminotrans_3"/>
</dbReference>
<keyword evidence="4" id="KW-0032">Aminotransferase</keyword>
<dbReference type="Proteomes" id="UP001168540">
    <property type="component" value="Unassembled WGS sequence"/>
</dbReference>
<gene>
    <name evidence="4" type="ORF">QU481_02740</name>
</gene>
<dbReference type="NCBIfam" id="NF005453">
    <property type="entry name" value="PRK07046.1"/>
    <property type="match status" value="1"/>
</dbReference>
<proteinExistence type="inferred from homology"/>
<protein>
    <submittedName>
        <fullName evidence="4">Aspartate aminotransferase family protein</fullName>
    </submittedName>
</protein>
<evidence type="ECO:0000256" key="1">
    <source>
        <dbReference type="ARBA" id="ARBA00001933"/>
    </source>
</evidence>
<keyword evidence="5" id="KW-1185">Reference proteome</keyword>
<dbReference type="InterPro" id="IPR015422">
    <property type="entry name" value="PyrdxlP-dep_Trfase_small"/>
</dbReference>
<evidence type="ECO:0000313" key="5">
    <source>
        <dbReference type="Proteomes" id="UP001168540"/>
    </source>
</evidence>
<comment type="similarity">
    <text evidence="3">Belongs to the class-III pyridoxal-phosphate-dependent aminotransferase family.</text>
</comment>
<keyword evidence="2 3" id="KW-0663">Pyridoxal phosphate</keyword>
<dbReference type="SUPFAM" id="SSF53383">
    <property type="entry name" value="PLP-dependent transferases"/>
    <property type="match status" value="1"/>
</dbReference>
<dbReference type="InterPro" id="IPR015424">
    <property type="entry name" value="PyrdxlP-dep_Trfase"/>
</dbReference>